<dbReference type="Gene3D" id="1.25.40.10">
    <property type="entry name" value="Tetratricopeptide repeat domain"/>
    <property type="match status" value="1"/>
</dbReference>
<dbReference type="InterPro" id="IPR027417">
    <property type="entry name" value="P-loop_NTPase"/>
</dbReference>
<evidence type="ECO:0000313" key="3">
    <source>
        <dbReference type="Proteomes" id="UP000008043"/>
    </source>
</evidence>
<dbReference type="Gene3D" id="3.40.50.300">
    <property type="entry name" value="P-loop containing nucleotide triphosphate hydrolases"/>
    <property type="match status" value="1"/>
</dbReference>
<evidence type="ECO:0000313" key="2">
    <source>
        <dbReference type="EMBL" id="CCK27814.1"/>
    </source>
</evidence>
<dbReference type="OrthoDB" id="3949590at2"/>
<accession>K4R552</accession>
<dbReference type="SUPFAM" id="SSF52540">
    <property type="entry name" value="P-loop containing nucleoside triphosphate hydrolases"/>
    <property type="match status" value="1"/>
</dbReference>
<gene>
    <name evidence="2" type="ORF">BN159_3435</name>
</gene>
<dbReference type="KEGG" id="sdv:BN159_3435"/>
<dbReference type="STRING" id="1214101.BN159_3435"/>
<organism evidence="2 3">
    <name type="scientific">Streptomyces davaonensis (strain DSM 101723 / JCM 4913 / KCC S-0913 / 768)</name>
    <dbReference type="NCBI Taxonomy" id="1214101"/>
    <lineage>
        <taxon>Bacteria</taxon>
        <taxon>Bacillati</taxon>
        <taxon>Actinomycetota</taxon>
        <taxon>Actinomycetes</taxon>
        <taxon>Kitasatosporales</taxon>
        <taxon>Streptomycetaceae</taxon>
        <taxon>Streptomyces</taxon>
    </lineage>
</organism>
<evidence type="ECO:0000256" key="1">
    <source>
        <dbReference type="SAM" id="MobiDB-lite"/>
    </source>
</evidence>
<dbReference type="PATRIC" id="fig|1214101.3.peg.3486"/>
<feature type="region of interest" description="Disordered" evidence="1">
    <location>
        <begin position="841"/>
        <end position="861"/>
    </location>
</feature>
<protein>
    <recommendedName>
        <fullName evidence="4">AAA+ ATPase domain-containing protein</fullName>
    </recommendedName>
</protein>
<proteinExistence type="predicted"/>
<evidence type="ECO:0008006" key="4">
    <source>
        <dbReference type="Google" id="ProtNLM"/>
    </source>
</evidence>
<dbReference type="AlphaFoldDB" id="K4R552"/>
<dbReference type="SUPFAM" id="SSF48452">
    <property type="entry name" value="TPR-like"/>
    <property type="match status" value="1"/>
</dbReference>
<reference evidence="2 3" key="1">
    <citation type="journal article" date="2012" name="J. Bacteriol.">
        <title>Genome sequence of the bacterium Streptomyces davawensis JCM 4913 and heterologous production of the unique antibiotic roseoflavin.</title>
        <authorList>
            <person name="Jankowitsch F."/>
            <person name="Schwarz J."/>
            <person name="Ruckert C."/>
            <person name="Gust B."/>
            <person name="Szczepanowski R."/>
            <person name="Blom J."/>
            <person name="Pelzer S."/>
            <person name="Kalinowski J."/>
            <person name="Mack M."/>
        </authorList>
    </citation>
    <scope>NUCLEOTIDE SEQUENCE [LARGE SCALE GENOMIC DNA]</scope>
    <source>
        <strain evidence="3">DSM 101723 / JCM 4913 / KCC S-0913 / 768</strain>
    </source>
</reference>
<dbReference type="RefSeq" id="WP_015658191.1">
    <property type="nucleotide sequence ID" value="NC_020504.1"/>
</dbReference>
<dbReference type="HOGENOM" id="CLU_319083_0_0_11"/>
<keyword evidence="3" id="KW-1185">Reference proteome</keyword>
<dbReference type="InterPro" id="IPR011990">
    <property type="entry name" value="TPR-like_helical_dom_sf"/>
</dbReference>
<feature type="region of interest" description="Disordered" evidence="1">
    <location>
        <begin position="892"/>
        <end position="911"/>
    </location>
</feature>
<sequence length="911" mass="99740">MGRADDLRALLYDLSIGGVSGRAPFVAVLHGPPGVGKSALAAVMARWHGDEQRRQSGEDPLPVHWLGLGGTVDVQGTLLRLLAECGAPREPIVHAATAPERVFRRLLRYQCAKHIRERVVVLDDVSPSAARPLLKVLRGCVGLTVIVTSDQKRGWRGVDLLHRVWPLSGREATELFSRYPETHSVAAPSAALGLPSLVRIAGALAHEVPREELLGATRPDALVQLALHRCTPEERLLLETLASRPSRAPFTTLTIWPLDRRNAMAGLVQRGLVQQPREAEDVFLLPAPVREAVLGRPPAHVTPPDELVLELAGAATRLVDDSASLLDGRPRLLSDDKPLEALSPHEFAAHIDEFMRLLADTRRLRAKYLEDLFINALATVLAFLGDAHRLVALHRGSRKNSAVRRALCAVARGVGLPDVAQSLIDGDTTPHAIRERAANHHAAGHLDSALAALGTAPEAEDIHAAWNLLVRGAVLCDQGKVEEAARHLRFSADLHRAFDCRRGHGQALLQLARVSLLRGLNAEADELLGQAEVLLSALGDVRGQNWIETERVRLQAQRGDTEEACLTAERTIAAHKAAGDVRGVGWTEFWLGHALWGDGHHSDAEYEWQEARECFSQCWDALGHAWARHRVALVPPDRLPWREDPVAEWLSVHQEFVETGCTHGRAWATLEIAARVPGPAMSSAFLSTAQSDFRTLDDVAGLSWVSAVRIARDHTPPPPDARARLTESLPDRPWATQLIQDIERFWDTPFNGLLNEIPPHARDLVLTTSTPDVTEEDLSPHGPRCRVRITLLDESPTTGTTARLLLRVSPEPGHTWAADPEAAPWLTATALPLTRASLEPPSAHLRPSHQAGHGAEFDFTPHRTGTHRIRFTIALERTGTVLQQVETELDILDNDQPGSHAAPHSVIPRGR</sequence>
<dbReference type="eggNOG" id="COG0457">
    <property type="taxonomic scope" value="Bacteria"/>
</dbReference>
<name>K4R552_STRDJ</name>
<dbReference type="Proteomes" id="UP000008043">
    <property type="component" value="Chromosome"/>
</dbReference>
<dbReference type="EMBL" id="HE971709">
    <property type="protein sequence ID" value="CCK27814.1"/>
    <property type="molecule type" value="Genomic_DNA"/>
</dbReference>